<accession>A0ABD0MS32</accession>
<gene>
    <name evidence="6" type="ORF">M9458_052816</name>
</gene>
<keyword evidence="7" id="KW-1185">Reference proteome</keyword>
<feature type="domain" description="Integrase catalytic" evidence="5">
    <location>
        <begin position="1627"/>
        <end position="1817"/>
    </location>
</feature>
<dbReference type="Pfam" id="PF18701">
    <property type="entry name" value="DUF5641"/>
    <property type="match status" value="1"/>
</dbReference>
<dbReference type="InterPro" id="IPR012337">
    <property type="entry name" value="RNaseH-like_sf"/>
</dbReference>
<evidence type="ECO:0000256" key="1">
    <source>
        <dbReference type="PROSITE-ProRule" id="PRU00047"/>
    </source>
</evidence>
<dbReference type="InterPro" id="IPR043128">
    <property type="entry name" value="Rev_trsase/Diguanyl_cyclase"/>
</dbReference>
<dbReference type="InterPro" id="IPR008042">
    <property type="entry name" value="Retrotrans_Pao"/>
</dbReference>
<keyword evidence="1" id="KW-0862">Zinc</keyword>
<evidence type="ECO:0000256" key="3">
    <source>
        <dbReference type="SAM" id="MobiDB-lite"/>
    </source>
</evidence>
<dbReference type="PANTHER" id="PTHR47331:SF5">
    <property type="entry name" value="RIBONUCLEASE H"/>
    <property type="match status" value="1"/>
</dbReference>
<dbReference type="InterPro" id="IPR036397">
    <property type="entry name" value="RNaseH_sf"/>
</dbReference>
<dbReference type="SUPFAM" id="SSF53098">
    <property type="entry name" value="Ribonuclease H-like"/>
    <property type="match status" value="1"/>
</dbReference>
<dbReference type="InterPro" id="IPR040676">
    <property type="entry name" value="DUF5641"/>
</dbReference>
<feature type="coiled-coil region" evidence="2">
    <location>
        <begin position="56"/>
        <end position="83"/>
    </location>
</feature>
<organism evidence="6 7">
    <name type="scientific">Cirrhinus mrigala</name>
    <name type="common">Mrigala</name>
    <dbReference type="NCBI Taxonomy" id="683832"/>
    <lineage>
        <taxon>Eukaryota</taxon>
        <taxon>Metazoa</taxon>
        <taxon>Chordata</taxon>
        <taxon>Craniata</taxon>
        <taxon>Vertebrata</taxon>
        <taxon>Euteleostomi</taxon>
        <taxon>Actinopterygii</taxon>
        <taxon>Neopterygii</taxon>
        <taxon>Teleostei</taxon>
        <taxon>Ostariophysi</taxon>
        <taxon>Cypriniformes</taxon>
        <taxon>Cyprinidae</taxon>
        <taxon>Labeoninae</taxon>
        <taxon>Labeonini</taxon>
        <taxon>Cirrhinus</taxon>
    </lineage>
</organism>
<dbReference type="CDD" id="cd01644">
    <property type="entry name" value="RT_pepA17"/>
    <property type="match status" value="1"/>
</dbReference>
<keyword evidence="2" id="KW-0175">Coiled coil</keyword>
<feature type="coiled-coil region" evidence="2">
    <location>
        <begin position="187"/>
        <end position="254"/>
    </location>
</feature>
<dbReference type="InterPro" id="IPR001878">
    <property type="entry name" value="Znf_CCHC"/>
</dbReference>
<evidence type="ECO:0000313" key="7">
    <source>
        <dbReference type="Proteomes" id="UP001529510"/>
    </source>
</evidence>
<feature type="domain" description="CCHC-type" evidence="4">
    <location>
        <begin position="565"/>
        <end position="579"/>
    </location>
</feature>
<reference evidence="6 7" key="1">
    <citation type="submission" date="2024-05" db="EMBL/GenBank/DDBJ databases">
        <title>Genome sequencing and assembly of Indian major carp, Cirrhinus mrigala (Hamilton, 1822).</title>
        <authorList>
            <person name="Mohindra V."/>
            <person name="Chowdhury L.M."/>
            <person name="Lal K."/>
            <person name="Jena J.K."/>
        </authorList>
    </citation>
    <scope>NUCLEOTIDE SEQUENCE [LARGE SCALE GENOMIC DNA]</scope>
    <source>
        <strain evidence="6">CM1030</strain>
        <tissue evidence="6">Blood</tissue>
    </source>
</reference>
<dbReference type="Pfam" id="PF05380">
    <property type="entry name" value="Peptidase_A17"/>
    <property type="match status" value="1"/>
</dbReference>
<dbReference type="GO" id="GO:0006259">
    <property type="term" value="P:DNA metabolic process"/>
    <property type="evidence" value="ECO:0007669"/>
    <property type="project" value="UniProtKB-ARBA"/>
</dbReference>
<dbReference type="GO" id="GO:0008270">
    <property type="term" value="F:zinc ion binding"/>
    <property type="evidence" value="ECO:0007669"/>
    <property type="project" value="UniProtKB-KW"/>
</dbReference>
<evidence type="ECO:0000256" key="2">
    <source>
        <dbReference type="SAM" id="Coils"/>
    </source>
</evidence>
<keyword evidence="1" id="KW-0479">Metal-binding</keyword>
<dbReference type="Proteomes" id="UP001529510">
    <property type="component" value="Unassembled WGS sequence"/>
</dbReference>
<proteinExistence type="predicted"/>
<dbReference type="Pfam" id="PF17921">
    <property type="entry name" value="Integrase_H2C2"/>
    <property type="match status" value="1"/>
</dbReference>
<dbReference type="Gene3D" id="3.30.420.10">
    <property type="entry name" value="Ribonuclease H-like superfamily/Ribonuclease H"/>
    <property type="match status" value="1"/>
</dbReference>
<dbReference type="PROSITE" id="PS50158">
    <property type="entry name" value="ZF_CCHC"/>
    <property type="match status" value="1"/>
</dbReference>
<evidence type="ECO:0000259" key="5">
    <source>
        <dbReference type="PROSITE" id="PS50994"/>
    </source>
</evidence>
<feature type="non-terminal residue" evidence="6">
    <location>
        <position position="1926"/>
    </location>
</feature>
<dbReference type="InterPro" id="IPR043502">
    <property type="entry name" value="DNA/RNA_pol_sf"/>
</dbReference>
<dbReference type="Gene3D" id="3.10.10.10">
    <property type="entry name" value="HIV Type 1 Reverse Transcriptase, subunit A, domain 1"/>
    <property type="match status" value="1"/>
</dbReference>
<evidence type="ECO:0008006" key="8">
    <source>
        <dbReference type="Google" id="ProtNLM"/>
    </source>
</evidence>
<keyword evidence="1" id="KW-0863">Zinc-finger</keyword>
<dbReference type="Pfam" id="PF03564">
    <property type="entry name" value="DUF1759"/>
    <property type="match status" value="1"/>
</dbReference>
<dbReference type="SUPFAM" id="SSF56672">
    <property type="entry name" value="DNA/RNA polymerases"/>
    <property type="match status" value="1"/>
</dbReference>
<name>A0ABD0MS32_CIRMR</name>
<comment type="caution">
    <text evidence="6">The sequence shown here is derived from an EMBL/GenBank/DDBJ whole genome shotgun (WGS) entry which is preliminary data.</text>
</comment>
<evidence type="ECO:0000259" key="4">
    <source>
        <dbReference type="PROSITE" id="PS50158"/>
    </source>
</evidence>
<sequence length="1926" mass="219989">MDDLKEQGGSNERHVSEVQHKIAEEGELALPRRTERQSKLTPKMQAYQTEEIDKKEKRLLSLYEQLKIKIRKARETLKEDISESELANMADEVENGMKEIVKLYHEIRERVPPSTELRRKVDACEAVTRDILKIVLERLSMTGEFVEEDARLHLHQLLTHEYAYSVYGTASRSQASHNSESSIVAKRAEVAAELAAKEVQYRTMQEEIKQKEKIRLMEEQYKREREIQCANLQRLQVEKEMEAARAKLEVYEREIKQENVPQIIQPNDRPSTLNDSSAPPTDLSLLAHAIQESIAANRLPIPTPSVFSGDPIHYIEWRASFQSLIDKKNISSADKLYYLKKYVSGSAQKCLEGTFYRNDEEAYRDGWNKLNRRYGQPFVIQRAFRDKLSKWPKIQAKDAEGLRAFSDFLNACSQAMPHVKGLEVLNDCEENQKLMLKVPDWLAASWNRKVTVALIDGEDFPTFKEFADFVSVEAEIACNPVTSLHALHSSYSFKERKDAREFKGTKANVFSIQTASNNNSSPSNGKAKPRCMWCKRDDHQLPKCLHFREQSLTDKRTYVRENNLCYGCLKQGHNAKECRHRQICDTCKGRHPACLHDENYKASMGREGHLSLIKKLSNAPEESTAATALNVTRGDQSCITSMIVPVWVSVATDPDKEQLIYALLDTQSDSTFIDKETSYKLQVDTIPVKLKLTTMLGENIIVQSERVLGLRVRGYNSCVHIDLPPAYTKDCIPGNREHIPTHNTARSWPHLRAIAEKVPPLLSCEIGLLIGYNCPRALTPRQVLTGKDSEPYAICTDLGWSVVGSAVPSMDRGDVGLCHKVMVKELPSVTPMDVLGALESDFKDVKDHKVVSQEDLLFLDILKGSIKKNEQGHYEMPLPFRQRPRLPDNRKLAEKRLDHLRRKFSKEEKYKADYTTYINEIIERGDVEQVLEKGTLGEQWYIPHHGIYNPKKPDKLRVVFDCSARCGGTSLNDHLLPGPVLINNLTGVLLRFRQHPIAFICDIEKMFHQFHIPEQDRDYLRFLWWKDGDVSIQPQDYRLKVHLFGAVSSPGCANYALKYLAKENELLLPVGSQFVARDFYVDDGVTSADTEEKAIRMAQEAREICAKGGLRLHKFISNSQTVLQSIPSSERATDTKTKDLTFSDTQVERALGIQWSVEEDSFRFNNTLTNQPGTRRGILATVASVFDPLGFLAPYVLTGKKILQEMCRQGVDWDEHLPDMLKPRWESWQRDFSNLERIRIARCYVPINFGEVIERELHHFSDASTSGYGQCSYLRVKNQKGETHCSLVMAKARVAPTKLTTIPRLELTAAVVSVAISDILREEMSFAFTKEYFWTDSKVVLSYINNDSRRFHTFVANRVQKIRNSTTPQQWHYVPTDKNPADGASRGRTVSELLESDWFSGPAFLWEREICMFENGTTDLTIGDPEIRQAQTLQTSVLPSSEPLSIADRLIKFSSWSRAIRAVARLVCRAKQIKSNKLSTVSEQQNAEHVIIKDLQKQAYGKEIEHLKKGKQLTKGNKLYQLDVFMDSNGIVKVGGRRHHSTLCDSLKHPIVIPKEHHVTKLIIAHHHEKIQHQGKGLTANAIRSSGYWIPSMSRAVSSCIRQCVVCRRLRRLPEGQRMSDLPEERMEPSPPFTYCGMDCFGPFVTTEGRKQYKRYGLLFTCFCSRAIHLEMLEDMSTDAFINSLRCFIAIRGAVRQIQCDQGTNFIGAKNEFKAALQELNEERLSSFLSQRQCDFVMNAPHSSHAGGVWERQIKTVRSVLSSILALAHNRLRDSVLRTVLYEVMAIVNSRPLTVDTLFSPDSLEPLTPNHLIQMKSISALPPPGTFPREDLYGARRWRQVQYLAEQFWSRWKPEYLHSIMARQKWHSPKRNLQVGDVVMDMDESSPRCEWKLAKVVDIVEGKDGLVRRVKISVGDKRLTKDGKRL</sequence>
<protein>
    <recommendedName>
        <fullName evidence="8">Gag-pol polyprotein</fullName>
    </recommendedName>
</protein>
<dbReference type="PANTHER" id="PTHR47331">
    <property type="entry name" value="PHD-TYPE DOMAIN-CONTAINING PROTEIN"/>
    <property type="match status" value="1"/>
</dbReference>
<dbReference type="PROSITE" id="PS50994">
    <property type="entry name" value="INTEGRASE"/>
    <property type="match status" value="1"/>
</dbReference>
<dbReference type="EMBL" id="JAMKFB020000221">
    <property type="protein sequence ID" value="KAL0151815.1"/>
    <property type="molecule type" value="Genomic_DNA"/>
</dbReference>
<dbReference type="Gene3D" id="3.30.70.270">
    <property type="match status" value="1"/>
</dbReference>
<dbReference type="InterPro" id="IPR005312">
    <property type="entry name" value="DUF1759"/>
</dbReference>
<dbReference type="InterPro" id="IPR001584">
    <property type="entry name" value="Integrase_cat-core"/>
</dbReference>
<dbReference type="InterPro" id="IPR041588">
    <property type="entry name" value="Integrase_H2C2"/>
</dbReference>
<evidence type="ECO:0000313" key="6">
    <source>
        <dbReference type="EMBL" id="KAL0151815.1"/>
    </source>
</evidence>
<dbReference type="Gene3D" id="1.10.340.70">
    <property type="match status" value="1"/>
</dbReference>
<feature type="compositionally biased region" description="Basic and acidic residues" evidence="3">
    <location>
        <begin position="1"/>
        <end position="38"/>
    </location>
</feature>
<feature type="region of interest" description="Disordered" evidence="3">
    <location>
        <begin position="1"/>
        <end position="43"/>
    </location>
</feature>